<dbReference type="GO" id="GO:0008483">
    <property type="term" value="F:transaminase activity"/>
    <property type="evidence" value="ECO:0007669"/>
    <property type="project" value="UniProtKB-KW"/>
</dbReference>
<sequence>MWGTGPPAPSNGSQIPREADAVLYTRASPEIGEASTKTFLAQLTANYFVGLAWRRCPSR</sequence>
<dbReference type="AlphaFoldDB" id="A0A0J6VV43"/>
<keyword evidence="2" id="KW-0808">Transferase</keyword>
<organism evidence="2 3">
    <name type="scientific">Mycolicibacterium chubuense</name>
    <name type="common">Mycobacterium chubuense</name>
    <dbReference type="NCBI Taxonomy" id="1800"/>
    <lineage>
        <taxon>Bacteria</taxon>
        <taxon>Bacillati</taxon>
        <taxon>Actinomycetota</taxon>
        <taxon>Actinomycetes</taxon>
        <taxon>Mycobacteriales</taxon>
        <taxon>Mycobacteriaceae</taxon>
        <taxon>Mycolicibacterium</taxon>
    </lineage>
</organism>
<keyword evidence="3" id="KW-1185">Reference proteome</keyword>
<keyword evidence="2" id="KW-0032">Aminotransferase</keyword>
<dbReference type="Pfam" id="PF01380">
    <property type="entry name" value="SIS"/>
    <property type="match status" value="1"/>
</dbReference>
<name>A0A0J6VV43_MYCCU</name>
<accession>A0A0J6VV43</accession>
<dbReference type="InterPro" id="IPR046348">
    <property type="entry name" value="SIS_dom_sf"/>
</dbReference>
<dbReference type="Gene3D" id="3.40.50.10490">
    <property type="entry name" value="Glucose-6-phosphate isomerase like protein, domain 1"/>
    <property type="match status" value="1"/>
</dbReference>
<evidence type="ECO:0000313" key="3">
    <source>
        <dbReference type="Proteomes" id="UP000036176"/>
    </source>
</evidence>
<dbReference type="GO" id="GO:0097367">
    <property type="term" value="F:carbohydrate derivative binding"/>
    <property type="evidence" value="ECO:0007669"/>
    <property type="project" value="InterPro"/>
</dbReference>
<gene>
    <name evidence="2" type="ORF">MCHUDSM44219_04536</name>
</gene>
<dbReference type="Proteomes" id="UP000036176">
    <property type="component" value="Unassembled WGS sequence"/>
</dbReference>
<dbReference type="GO" id="GO:1901135">
    <property type="term" value="P:carbohydrate derivative metabolic process"/>
    <property type="evidence" value="ECO:0007669"/>
    <property type="project" value="InterPro"/>
</dbReference>
<evidence type="ECO:0000259" key="1">
    <source>
        <dbReference type="Pfam" id="PF01380"/>
    </source>
</evidence>
<dbReference type="EMBL" id="JYNX01000060">
    <property type="protein sequence ID" value="KMO73358.1"/>
    <property type="molecule type" value="Genomic_DNA"/>
</dbReference>
<comment type="caution">
    <text evidence="2">The sequence shown here is derived from an EMBL/GenBank/DDBJ whole genome shotgun (WGS) entry which is preliminary data.</text>
</comment>
<proteinExistence type="predicted"/>
<dbReference type="InterPro" id="IPR001347">
    <property type="entry name" value="SIS_dom"/>
</dbReference>
<dbReference type="PATRIC" id="fig|1800.3.peg.4559"/>
<evidence type="ECO:0000313" key="2">
    <source>
        <dbReference type="EMBL" id="KMO73358.1"/>
    </source>
</evidence>
<dbReference type="SUPFAM" id="SSF53697">
    <property type="entry name" value="SIS domain"/>
    <property type="match status" value="1"/>
</dbReference>
<reference evidence="2 3" key="1">
    <citation type="journal article" date="2015" name="Genome Biol. Evol.">
        <title>Characterization of Three Mycobacterium spp. with Potential Use in Bioremediation by Genome Sequencing and Comparative Genomics.</title>
        <authorList>
            <person name="Das S."/>
            <person name="Pettersson B.M."/>
            <person name="Behra P.R."/>
            <person name="Ramesh M."/>
            <person name="Dasgupta S."/>
            <person name="Bhattacharya A."/>
            <person name="Kirsebom L.A."/>
        </authorList>
    </citation>
    <scope>NUCLEOTIDE SEQUENCE [LARGE SCALE GENOMIC DNA]</scope>
    <source>
        <strain evidence="2 3">DSM 44219</strain>
    </source>
</reference>
<protein>
    <submittedName>
        <fullName evidence="2">Glucosamine--fructose-6-phosphate aminotransferase</fullName>
    </submittedName>
</protein>
<feature type="domain" description="SIS" evidence="1">
    <location>
        <begin position="10"/>
        <end position="48"/>
    </location>
</feature>